<evidence type="ECO:0000313" key="2">
    <source>
        <dbReference type="EMBL" id="MFB9687716.1"/>
    </source>
</evidence>
<comment type="caution">
    <text evidence="2">The sequence shown here is derived from an EMBL/GenBank/DDBJ whole genome shotgun (WGS) entry which is preliminary data.</text>
</comment>
<gene>
    <name evidence="2" type="ORF">ACFFTO_26350</name>
</gene>
<dbReference type="RefSeq" id="WP_378198544.1">
    <property type="nucleotide sequence ID" value="NZ_JBHMBK010000021.1"/>
</dbReference>
<name>A0ABV5U9E5_9PSEU</name>
<keyword evidence="1" id="KW-1133">Transmembrane helix</keyword>
<keyword evidence="1" id="KW-0812">Transmembrane</keyword>
<feature type="transmembrane region" description="Helical" evidence="1">
    <location>
        <begin position="6"/>
        <end position="29"/>
    </location>
</feature>
<accession>A0ABV5U9E5</accession>
<sequence>MSDLAQLLVAIGGMVAAILGGVAGLVTAIRTSGRERPAAASKGASRFAKELAAAAEDGELTPEEIAEAIRQLGEEDT</sequence>
<reference evidence="2 3" key="1">
    <citation type="submission" date="2024-09" db="EMBL/GenBank/DDBJ databases">
        <authorList>
            <person name="Sun Q."/>
            <person name="Mori K."/>
        </authorList>
    </citation>
    <scope>NUCLEOTIDE SEQUENCE [LARGE SCALE GENOMIC DNA]</scope>
    <source>
        <strain evidence="2 3">JCM 13852</strain>
    </source>
</reference>
<keyword evidence="1" id="KW-0472">Membrane</keyword>
<evidence type="ECO:0000256" key="1">
    <source>
        <dbReference type="SAM" id="Phobius"/>
    </source>
</evidence>
<evidence type="ECO:0008006" key="4">
    <source>
        <dbReference type="Google" id="ProtNLM"/>
    </source>
</evidence>
<evidence type="ECO:0000313" key="3">
    <source>
        <dbReference type="Proteomes" id="UP001589535"/>
    </source>
</evidence>
<keyword evidence="3" id="KW-1185">Reference proteome</keyword>
<dbReference type="EMBL" id="JBHMBK010000021">
    <property type="protein sequence ID" value="MFB9687716.1"/>
    <property type="molecule type" value="Genomic_DNA"/>
</dbReference>
<protein>
    <recommendedName>
        <fullName evidence="4">SHOCT domain-containing protein</fullName>
    </recommendedName>
</protein>
<proteinExistence type="predicted"/>
<organism evidence="2 3">
    <name type="scientific">Amycolatopsis plumensis</name>
    <dbReference type="NCBI Taxonomy" id="236508"/>
    <lineage>
        <taxon>Bacteria</taxon>
        <taxon>Bacillati</taxon>
        <taxon>Actinomycetota</taxon>
        <taxon>Actinomycetes</taxon>
        <taxon>Pseudonocardiales</taxon>
        <taxon>Pseudonocardiaceae</taxon>
        <taxon>Amycolatopsis</taxon>
    </lineage>
</organism>
<dbReference type="Proteomes" id="UP001589535">
    <property type="component" value="Unassembled WGS sequence"/>
</dbReference>